<reference evidence="2 3" key="1">
    <citation type="submission" date="2023-03" db="EMBL/GenBank/DDBJ databases">
        <title>Genome insight into feeding habits of ladybird beetles.</title>
        <authorList>
            <person name="Li H.-S."/>
            <person name="Huang Y.-H."/>
            <person name="Pang H."/>
        </authorList>
    </citation>
    <scope>NUCLEOTIDE SEQUENCE [LARGE SCALE GENOMIC DNA]</scope>
    <source>
        <strain evidence="2">SYSU_2023b</strain>
        <tissue evidence="2">Whole body</tissue>
    </source>
</reference>
<sequence>MPMTKSQRDDIKQCLLDCLSDKDFMSILADKVAEVVGSTLGDHHLSKLEGQVSELQGQVAVNQKEIGNLKRKLNYFEQNQKLKHLRLYGLKEEENENLIERVQDTFSKVMKIEKIPIENCYRVGMKNVKDQKPKPVLMQYISINARRELFLQKKT</sequence>
<evidence type="ECO:0000313" key="3">
    <source>
        <dbReference type="Proteomes" id="UP001431783"/>
    </source>
</evidence>
<dbReference type="AlphaFoldDB" id="A0AAW1TXP9"/>
<proteinExistence type="predicted"/>
<evidence type="ECO:0000256" key="1">
    <source>
        <dbReference type="SAM" id="Coils"/>
    </source>
</evidence>
<comment type="caution">
    <text evidence="2">The sequence shown here is derived from an EMBL/GenBank/DDBJ whole genome shotgun (WGS) entry which is preliminary data.</text>
</comment>
<feature type="coiled-coil region" evidence="1">
    <location>
        <begin position="45"/>
        <end position="72"/>
    </location>
</feature>
<evidence type="ECO:0000313" key="2">
    <source>
        <dbReference type="EMBL" id="KAK9873159.1"/>
    </source>
</evidence>
<organism evidence="2 3">
    <name type="scientific">Henosepilachna vigintioctopunctata</name>
    <dbReference type="NCBI Taxonomy" id="420089"/>
    <lineage>
        <taxon>Eukaryota</taxon>
        <taxon>Metazoa</taxon>
        <taxon>Ecdysozoa</taxon>
        <taxon>Arthropoda</taxon>
        <taxon>Hexapoda</taxon>
        <taxon>Insecta</taxon>
        <taxon>Pterygota</taxon>
        <taxon>Neoptera</taxon>
        <taxon>Endopterygota</taxon>
        <taxon>Coleoptera</taxon>
        <taxon>Polyphaga</taxon>
        <taxon>Cucujiformia</taxon>
        <taxon>Coccinelloidea</taxon>
        <taxon>Coccinellidae</taxon>
        <taxon>Epilachninae</taxon>
        <taxon>Epilachnini</taxon>
        <taxon>Henosepilachna</taxon>
    </lineage>
</organism>
<accession>A0AAW1TXP9</accession>
<dbReference type="Proteomes" id="UP001431783">
    <property type="component" value="Unassembled WGS sequence"/>
</dbReference>
<protein>
    <submittedName>
        <fullName evidence="2">Uncharacterized protein</fullName>
    </submittedName>
</protein>
<keyword evidence="3" id="KW-1185">Reference proteome</keyword>
<keyword evidence="1" id="KW-0175">Coiled coil</keyword>
<gene>
    <name evidence="2" type="ORF">WA026_021392</name>
</gene>
<dbReference type="EMBL" id="JARQZJ010000016">
    <property type="protein sequence ID" value="KAK9873159.1"/>
    <property type="molecule type" value="Genomic_DNA"/>
</dbReference>
<name>A0AAW1TXP9_9CUCU</name>